<reference evidence="1 2" key="1">
    <citation type="submission" date="2021-06" db="EMBL/GenBank/DDBJ databases">
        <authorList>
            <person name="Palmer J.M."/>
        </authorList>
    </citation>
    <scope>NUCLEOTIDE SEQUENCE [LARGE SCALE GENOMIC DNA]</scope>
    <source>
        <strain evidence="2">if_2019</strain>
        <tissue evidence="1">Muscle</tissue>
    </source>
</reference>
<accession>A0ABV0UWA8</accession>
<dbReference type="Proteomes" id="UP001482620">
    <property type="component" value="Unassembled WGS sequence"/>
</dbReference>
<evidence type="ECO:0000313" key="1">
    <source>
        <dbReference type="EMBL" id="MEQ2248705.1"/>
    </source>
</evidence>
<proteinExistence type="predicted"/>
<name>A0ABV0UWA8_9TELE</name>
<gene>
    <name evidence="1" type="ORF">ILYODFUR_021702</name>
</gene>
<organism evidence="1 2">
    <name type="scientific">Ilyodon furcidens</name>
    <name type="common">goldbreast splitfin</name>
    <dbReference type="NCBI Taxonomy" id="33524"/>
    <lineage>
        <taxon>Eukaryota</taxon>
        <taxon>Metazoa</taxon>
        <taxon>Chordata</taxon>
        <taxon>Craniata</taxon>
        <taxon>Vertebrata</taxon>
        <taxon>Euteleostomi</taxon>
        <taxon>Actinopterygii</taxon>
        <taxon>Neopterygii</taxon>
        <taxon>Teleostei</taxon>
        <taxon>Neoteleostei</taxon>
        <taxon>Acanthomorphata</taxon>
        <taxon>Ovalentaria</taxon>
        <taxon>Atherinomorphae</taxon>
        <taxon>Cyprinodontiformes</taxon>
        <taxon>Goodeidae</taxon>
        <taxon>Ilyodon</taxon>
    </lineage>
</organism>
<protein>
    <submittedName>
        <fullName evidence="1">Uncharacterized protein</fullName>
    </submittedName>
</protein>
<evidence type="ECO:0000313" key="2">
    <source>
        <dbReference type="Proteomes" id="UP001482620"/>
    </source>
</evidence>
<comment type="caution">
    <text evidence="1">The sequence shown here is derived from an EMBL/GenBank/DDBJ whole genome shotgun (WGS) entry which is preliminary data.</text>
</comment>
<dbReference type="EMBL" id="JAHRIQ010083434">
    <property type="protein sequence ID" value="MEQ2248705.1"/>
    <property type="molecule type" value="Genomic_DNA"/>
</dbReference>
<keyword evidence="2" id="KW-1185">Reference proteome</keyword>
<sequence>MMLPPPPYTLRNGVFRAKCSFSFISSITFPIDQEVTFFHMFVVSLICHNLSDRFLSLCSVYFNLMHSSALWSYSNSALYDIIWLVSSYKSDFYWISKRGKSVDCTDCKISRFLLIGHPILAVDICSSSRITISLWAAF</sequence>